<accession>A0ACB9RYP9</accession>
<reference evidence="2" key="1">
    <citation type="journal article" date="2023" name="Front. Plant Sci.">
        <title>Chromosomal-level genome assembly of Melastoma candidum provides insights into trichome evolution.</title>
        <authorList>
            <person name="Zhong Y."/>
            <person name="Wu W."/>
            <person name="Sun C."/>
            <person name="Zou P."/>
            <person name="Liu Y."/>
            <person name="Dai S."/>
            <person name="Zhou R."/>
        </authorList>
    </citation>
    <scope>NUCLEOTIDE SEQUENCE [LARGE SCALE GENOMIC DNA]</scope>
</reference>
<keyword evidence="2" id="KW-1185">Reference proteome</keyword>
<gene>
    <name evidence="1" type="ORF">MLD38_009621</name>
</gene>
<dbReference type="Proteomes" id="UP001057402">
    <property type="component" value="Chromosome 3"/>
</dbReference>
<proteinExistence type="predicted"/>
<name>A0ACB9RYP9_9MYRT</name>
<evidence type="ECO:0000313" key="1">
    <source>
        <dbReference type="EMBL" id="KAI4383825.1"/>
    </source>
</evidence>
<protein>
    <submittedName>
        <fullName evidence="1">Uncharacterized protein</fullName>
    </submittedName>
</protein>
<organism evidence="1 2">
    <name type="scientific">Melastoma candidum</name>
    <dbReference type="NCBI Taxonomy" id="119954"/>
    <lineage>
        <taxon>Eukaryota</taxon>
        <taxon>Viridiplantae</taxon>
        <taxon>Streptophyta</taxon>
        <taxon>Embryophyta</taxon>
        <taxon>Tracheophyta</taxon>
        <taxon>Spermatophyta</taxon>
        <taxon>Magnoliopsida</taxon>
        <taxon>eudicotyledons</taxon>
        <taxon>Gunneridae</taxon>
        <taxon>Pentapetalae</taxon>
        <taxon>rosids</taxon>
        <taxon>malvids</taxon>
        <taxon>Myrtales</taxon>
        <taxon>Melastomataceae</taxon>
        <taxon>Melastomatoideae</taxon>
        <taxon>Melastomateae</taxon>
        <taxon>Melastoma</taxon>
    </lineage>
</organism>
<dbReference type="EMBL" id="CM042882">
    <property type="protein sequence ID" value="KAI4383825.1"/>
    <property type="molecule type" value="Genomic_DNA"/>
</dbReference>
<comment type="caution">
    <text evidence="1">The sequence shown here is derived from an EMBL/GenBank/DDBJ whole genome shotgun (WGS) entry which is preliminary data.</text>
</comment>
<sequence length="178" mass="19462">MLPLPTVALDSTPPFSFTSATSTLPPPTITPSGMLLSSPLALAAFDALPHLGFFSATRSLPITMTTPPSLGLSSLAPVPPITNIVTVKLSHDNNPLWLWLASPYLFTYDLMPYVDGSVRQSSTELVLPNGMRISNPELQSWLKTNHAIRANLLATMTSEMMFKVYDILPTYEIWSTLQ</sequence>
<evidence type="ECO:0000313" key="2">
    <source>
        <dbReference type="Proteomes" id="UP001057402"/>
    </source>
</evidence>